<name>A0A1I6DSX9_9FIRM</name>
<dbReference type="GO" id="GO:0051536">
    <property type="term" value="F:iron-sulfur cluster binding"/>
    <property type="evidence" value="ECO:0007669"/>
    <property type="project" value="InterPro"/>
</dbReference>
<protein>
    <submittedName>
        <fullName evidence="1">Uncharacterized protein</fullName>
    </submittedName>
</protein>
<reference evidence="2" key="1">
    <citation type="submission" date="2016-10" db="EMBL/GenBank/DDBJ databases">
        <authorList>
            <person name="Varghese N."/>
            <person name="Submissions S."/>
        </authorList>
    </citation>
    <scope>NUCLEOTIDE SEQUENCE [LARGE SCALE GENOMIC DNA]</scope>
    <source>
        <strain evidence="2">DSM 3669</strain>
    </source>
</reference>
<dbReference type="STRING" id="39060.SAMN05660706_1173"/>
<dbReference type="GO" id="GO:0016625">
    <property type="term" value="F:oxidoreductase activity, acting on the aldehyde or oxo group of donors, iron-sulfur protein as acceptor"/>
    <property type="evidence" value="ECO:0007669"/>
    <property type="project" value="InterPro"/>
</dbReference>
<dbReference type="SUPFAM" id="SSF48310">
    <property type="entry name" value="Aldehyde ferredoxin oxidoreductase, C-terminal domains"/>
    <property type="match status" value="1"/>
</dbReference>
<evidence type="ECO:0000313" key="2">
    <source>
        <dbReference type="Proteomes" id="UP000199584"/>
    </source>
</evidence>
<sequence length="229" mass="25894">MDQVVNLLKGKAETAFSNVIQYLNRQYTDYCGKAGLVFKPLEWEPRVITYEELYNEVRERLGGQLDVRIKSLVDDLLSRGTDTRVVCLRVVEEVRKLSLDTRPVVVLFFAPPYCPHNTVKGETAAERELLEIIREVAGVVTSATGETPENMHVVAGLLGAKYGRSLSFDDLVGMAEQLIADETEFNRRAGIPSTANDLPDFFRHEKIGPGNLCFDVPRERLERLFNKEF</sequence>
<accession>A0A1I6DSX9</accession>
<organism evidence="1 2">
    <name type="scientific">Desulfoscipio geothermicus DSM 3669</name>
    <dbReference type="NCBI Taxonomy" id="1121426"/>
    <lineage>
        <taxon>Bacteria</taxon>
        <taxon>Bacillati</taxon>
        <taxon>Bacillota</taxon>
        <taxon>Clostridia</taxon>
        <taxon>Eubacteriales</taxon>
        <taxon>Desulfallaceae</taxon>
        <taxon>Desulfoscipio</taxon>
    </lineage>
</organism>
<dbReference type="OrthoDB" id="9815360at2"/>
<keyword evidence="2" id="KW-1185">Reference proteome</keyword>
<dbReference type="GO" id="GO:0009055">
    <property type="term" value="F:electron transfer activity"/>
    <property type="evidence" value="ECO:0007669"/>
    <property type="project" value="InterPro"/>
</dbReference>
<dbReference type="InterPro" id="IPR036021">
    <property type="entry name" value="Tungsten_al_ferr_oxy-like_C"/>
</dbReference>
<dbReference type="EMBL" id="FOYM01000017">
    <property type="protein sequence ID" value="SFR08555.1"/>
    <property type="molecule type" value="Genomic_DNA"/>
</dbReference>
<proteinExistence type="predicted"/>
<dbReference type="Proteomes" id="UP000199584">
    <property type="component" value="Unassembled WGS sequence"/>
</dbReference>
<dbReference type="AlphaFoldDB" id="A0A1I6DSX9"/>
<dbReference type="RefSeq" id="WP_092483959.1">
    <property type="nucleotide sequence ID" value="NZ_FOYM01000017.1"/>
</dbReference>
<evidence type="ECO:0000313" key="1">
    <source>
        <dbReference type="EMBL" id="SFR08555.1"/>
    </source>
</evidence>
<gene>
    <name evidence="1" type="ORF">SAMN05660706_1173</name>
</gene>